<dbReference type="RefSeq" id="WP_117895381.1">
    <property type="nucleotide sequence ID" value="NZ_CABJCV010000014.1"/>
</dbReference>
<reference evidence="8 9" key="1">
    <citation type="submission" date="2018-08" db="EMBL/GenBank/DDBJ databases">
        <title>A genome reference for cultivated species of the human gut microbiota.</title>
        <authorList>
            <person name="Zou Y."/>
            <person name="Xue W."/>
            <person name="Luo G."/>
        </authorList>
    </citation>
    <scope>NUCLEOTIDE SEQUENCE [LARGE SCALE GENOMIC DNA]</scope>
    <source>
        <strain evidence="8 9">AF24-29</strain>
    </source>
</reference>
<evidence type="ECO:0000256" key="3">
    <source>
        <dbReference type="ARBA" id="ARBA00022692"/>
    </source>
</evidence>
<proteinExistence type="inferred from homology"/>
<name>A0A412FX13_9FIRM</name>
<feature type="transmembrane region" description="Helical" evidence="6">
    <location>
        <begin position="119"/>
        <end position="138"/>
    </location>
</feature>
<feature type="domain" description="EamA" evidence="7">
    <location>
        <begin position="148"/>
        <end position="276"/>
    </location>
</feature>
<dbReference type="InterPro" id="IPR037185">
    <property type="entry name" value="EmrE-like"/>
</dbReference>
<protein>
    <submittedName>
        <fullName evidence="8">DMT family transporter</fullName>
    </submittedName>
</protein>
<dbReference type="SUPFAM" id="SSF103481">
    <property type="entry name" value="Multidrug resistance efflux transporter EmrE"/>
    <property type="match status" value="2"/>
</dbReference>
<feature type="transmembrane region" description="Helical" evidence="6">
    <location>
        <begin position="236"/>
        <end position="253"/>
    </location>
</feature>
<keyword evidence="5 6" id="KW-0472">Membrane</keyword>
<dbReference type="GeneID" id="83016038"/>
<evidence type="ECO:0000256" key="1">
    <source>
        <dbReference type="ARBA" id="ARBA00004141"/>
    </source>
</evidence>
<evidence type="ECO:0000256" key="4">
    <source>
        <dbReference type="ARBA" id="ARBA00022989"/>
    </source>
</evidence>
<evidence type="ECO:0000256" key="2">
    <source>
        <dbReference type="ARBA" id="ARBA00007362"/>
    </source>
</evidence>
<dbReference type="PANTHER" id="PTHR22911:SF6">
    <property type="entry name" value="SOLUTE CARRIER FAMILY 35 MEMBER G1"/>
    <property type="match status" value="1"/>
</dbReference>
<dbReference type="InterPro" id="IPR000620">
    <property type="entry name" value="EamA_dom"/>
</dbReference>
<feature type="transmembrane region" description="Helical" evidence="6">
    <location>
        <begin position="144"/>
        <end position="164"/>
    </location>
</feature>
<organism evidence="8 9">
    <name type="scientific">Holdemania filiformis</name>
    <dbReference type="NCBI Taxonomy" id="61171"/>
    <lineage>
        <taxon>Bacteria</taxon>
        <taxon>Bacillati</taxon>
        <taxon>Bacillota</taxon>
        <taxon>Erysipelotrichia</taxon>
        <taxon>Erysipelotrichales</taxon>
        <taxon>Erysipelotrichaceae</taxon>
        <taxon>Holdemania</taxon>
    </lineage>
</organism>
<dbReference type="EMBL" id="QRUP01000014">
    <property type="protein sequence ID" value="RGR72705.1"/>
    <property type="molecule type" value="Genomic_DNA"/>
</dbReference>
<evidence type="ECO:0000256" key="6">
    <source>
        <dbReference type="SAM" id="Phobius"/>
    </source>
</evidence>
<evidence type="ECO:0000256" key="5">
    <source>
        <dbReference type="ARBA" id="ARBA00023136"/>
    </source>
</evidence>
<dbReference type="Pfam" id="PF00892">
    <property type="entry name" value="EamA"/>
    <property type="match status" value="2"/>
</dbReference>
<dbReference type="GO" id="GO:0016020">
    <property type="term" value="C:membrane"/>
    <property type="evidence" value="ECO:0007669"/>
    <property type="project" value="UniProtKB-SubCell"/>
</dbReference>
<evidence type="ECO:0000313" key="8">
    <source>
        <dbReference type="EMBL" id="RGR72705.1"/>
    </source>
</evidence>
<dbReference type="AlphaFoldDB" id="A0A412FX13"/>
<sequence length="284" mass="30652">MKNKGVQFILLSAFFFAVMNLFVKLSGDLPSVQKSFFRNLVAAGVAAVILIRSHQGFGFQKKNLPLLILRSTLGTIGILCNFYAVDHLVMSDASMLSKLSPFFVIIFSALFLKEKADNVQKLSVVAAFIGSLFIIKPGLRIEQIVPSLVGFAGAMAAGSAYTCVRGLSQRGERGPLIVFFFSAFSCLVTLPYLLFSFAPMTLLQLISLLLAGVAAACAQFSVTAAYSYAPAKEISVFDYSQVVFSAILGWIVFGQIPDALSFVGYALIIAVAVLLYRHNQKVGG</sequence>
<feature type="transmembrane region" description="Helical" evidence="6">
    <location>
        <begin position="201"/>
        <end position="229"/>
    </location>
</feature>
<feature type="transmembrane region" description="Helical" evidence="6">
    <location>
        <begin position="176"/>
        <end position="195"/>
    </location>
</feature>
<feature type="transmembrane region" description="Helical" evidence="6">
    <location>
        <begin position="5"/>
        <end position="23"/>
    </location>
</feature>
<keyword evidence="3 6" id="KW-0812">Transmembrane</keyword>
<keyword evidence="4 6" id="KW-1133">Transmembrane helix</keyword>
<keyword evidence="9" id="KW-1185">Reference proteome</keyword>
<gene>
    <name evidence="8" type="ORF">DWY25_11610</name>
</gene>
<accession>A0A412FX13</accession>
<feature type="transmembrane region" description="Helical" evidence="6">
    <location>
        <begin position="259"/>
        <end position="276"/>
    </location>
</feature>
<comment type="similarity">
    <text evidence="2">Belongs to the EamA transporter family.</text>
</comment>
<evidence type="ECO:0000313" key="9">
    <source>
        <dbReference type="Proteomes" id="UP000284178"/>
    </source>
</evidence>
<evidence type="ECO:0000259" key="7">
    <source>
        <dbReference type="Pfam" id="PF00892"/>
    </source>
</evidence>
<feature type="domain" description="EamA" evidence="7">
    <location>
        <begin position="4"/>
        <end position="135"/>
    </location>
</feature>
<dbReference type="Proteomes" id="UP000284178">
    <property type="component" value="Unassembled WGS sequence"/>
</dbReference>
<feature type="transmembrane region" description="Helical" evidence="6">
    <location>
        <begin position="35"/>
        <end position="52"/>
    </location>
</feature>
<feature type="transmembrane region" description="Helical" evidence="6">
    <location>
        <begin position="96"/>
        <end position="112"/>
    </location>
</feature>
<comment type="caution">
    <text evidence="8">The sequence shown here is derived from an EMBL/GenBank/DDBJ whole genome shotgun (WGS) entry which is preliminary data.</text>
</comment>
<comment type="subcellular location">
    <subcellularLocation>
        <location evidence="1">Membrane</location>
        <topology evidence="1">Multi-pass membrane protein</topology>
    </subcellularLocation>
</comment>
<dbReference type="PANTHER" id="PTHR22911">
    <property type="entry name" value="ACYL-MALONYL CONDENSING ENZYME-RELATED"/>
    <property type="match status" value="1"/>
</dbReference>
<feature type="transmembrane region" description="Helical" evidence="6">
    <location>
        <begin position="64"/>
        <end position="84"/>
    </location>
</feature>